<dbReference type="Gene3D" id="3.40.830.10">
    <property type="entry name" value="LigB-like"/>
    <property type="match status" value="1"/>
</dbReference>
<protein>
    <submittedName>
        <fullName evidence="7">LigB family dioxygenase</fullName>
    </submittedName>
</protein>
<dbReference type="PANTHER" id="PTHR30096">
    <property type="entry name" value="4,5-DOPA DIOXYGENASE EXTRADIOL-LIKE PROTEIN"/>
    <property type="match status" value="1"/>
</dbReference>
<evidence type="ECO:0000256" key="2">
    <source>
        <dbReference type="ARBA" id="ARBA00007581"/>
    </source>
</evidence>
<evidence type="ECO:0000256" key="1">
    <source>
        <dbReference type="ARBA" id="ARBA00001947"/>
    </source>
</evidence>
<evidence type="ECO:0000259" key="6">
    <source>
        <dbReference type="Pfam" id="PF02900"/>
    </source>
</evidence>
<evidence type="ECO:0000313" key="7">
    <source>
        <dbReference type="EMBL" id="KFB72893.1"/>
    </source>
</evidence>
<dbReference type="CDD" id="cd07363">
    <property type="entry name" value="45_DOPA_Dioxygenase"/>
    <property type="match status" value="1"/>
</dbReference>
<comment type="similarity">
    <text evidence="2">Belongs to the DODA-type extradiol aromatic ring-opening dioxygenase family.</text>
</comment>
<comment type="cofactor">
    <cofactor evidence="1">
        <name>Zn(2+)</name>
        <dbReference type="ChEBI" id="CHEBI:29105"/>
    </cofactor>
</comment>
<sequence>MRTPSLPALFLAHGAPTMALQPGPAGAALVRAAANLPKPRAIVVVSAHWQTPRPTIGTAPELETIHDFHGFPPQLYHLRYPAQSHPGVAEQVRKLLGEDGLDVEVDENRGLDHGAWTPLLLMYPQADIPIVPLSLQSGLGPEHHWRVGRALAPLLADGVLLIASGNITHNLGDFRKSFAEATGTPTYVAEFANWIWQRLAAGDEEALLAYRQRAPNAVRAHPTEEHLLPLYVALGAAGADYRPERLYQGIASVVLAMDSYAFWPMIVRPQ</sequence>
<keyword evidence="7" id="KW-0223">Dioxygenase</keyword>
<dbReference type="Pfam" id="PF02900">
    <property type="entry name" value="LigB"/>
    <property type="match status" value="1"/>
</dbReference>
<dbReference type="GO" id="GO:0008270">
    <property type="term" value="F:zinc ion binding"/>
    <property type="evidence" value="ECO:0007669"/>
    <property type="project" value="InterPro"/>
</dbReference>
<feature type="domain" description="Extradiol ring-cleavage dioxygenase class III enzyme subunit B" evidence="6">
    <location>
        <begin position="31"/>
        <end position="243"/>
    </location>
</feature>
<evidence type="ECO:0000256" key="4">
    <source>
        <dbReference type="ARBA" id="ARBA00022833"/>
    </source>
</evidence>
<dbReference type="SUPFAM" id="SSF53213">
    <property type="entry name" value="LigB-like"/>
    <property type="match status" value="1"/>
</dbReference>
<evidence type="ECO:0000256" key="5">
    <source>
        <dbReference type="ARBA" id="ARBA00023002"/>
    </source>
</evidence>
<dbReference type="AlphaFoldDB" id="A0A080LW56"/>
<evidence type="ECO:0000256" key="3">
    <source>
        <dbReference type="ARBA" id="ARBA00022723"/>
    </source>
</evidence>
<dbReference type="PIRSF" id="PIRSF006157">
    <property type="entry name" value="Doxgns_DODA"/>
    <property type="match status" value="1"/>
</dbReference>
<dbReference type="Proteomes" id="UP000020077">
    <property type="component" value="Unassembled WGS sequence"/>
</dbReference>
<dbReference type="InterPro" id="IPR014436">
    <property type="entry name" value="Extradiol_dOase_DODA"/>
</dbReference>
<dbReference type="PANTHER" id="PTHR30096:SF0">
    <property type="entry name" value="4,5-DOPA DIOXYGENASE EXTRADIOL-LIKE PROTEIN"/>
    <property type="match status" value="1"/>
</dbReference>
<dbReference type="EMBL" id="JDVG02000323">
    <property type="protein sequence ID" value="KFB72893.1"/>
    <property type="molecule type" value="Genomic_DNA"/>
</dbReference>
<accession>A0A080LW56</accession>
<comment type="caution">
    <text evidence="7">The sequence shown here is derived from an EMBL/GenBank/DDBJ whole genome shotgun (WGS) entry which is preliminary data.</text>
</comment>
<keyword evidence="5" id="KW-0560">Oxidoreductase</keyword>
<name>A0A080LW56_9PROT</name>
<organism evidence="7 8">
    <name type="scientific">Candidatus Accumulibacter phosphatis</name>
    <dbReference type="NCBI Taxonomy" id="327160"/>
    <lineage>
        <taxon>Bacteria</taxon>
        <taxon>Pseudomonadati</taxon>
        <taxon>Pseudomonadota</taxon>
        <taxon>Betaproteobacteria</taxon>
        <taxon>Candidatus Accumulibacter</taxon>
    </lineage>
</organism>
<evidence type="ECO:0000313" key="8">
    <source>
        <dbReference type="Proteomes" id="UP000020077"/>
    </source>
</evidence>
<proteinExistence type="inferred from homology"/>
<dbReference type="GO" id="GO:0008198">
    <property type="term" value="F:ferrous iron binding"/>
    <property type="evidence" value="ECO:0007669"/>
    <property type="project" value="InterPro"/>
</dbReference>
<dbReference type="InterPro" id="IPR004183">
    <property type="entry name" value="Xdiol_dOase_suB"/>
</dbReference>
<keyword evidence="3" id="KW-0479">Metal-binding</keyword>
<keyword evidence="4" id="KW-0862">Zinc</keyword>
<gene>
    <name evidence="7" type="ORF">AW09_001892</name>
</gene>
<dbReference type="GO" id="GO:0016702">
    <property type="term" value="F:oxidoreductase activity, acting on single donors with incorporation of molecular oxygen, incorporation of two atoms of oxygen"/>
    <property type="evidence" value="ECO:0007669"/>
    <property type="project" value="UniProtKB-ARBA"/>
</dbReference>
<reference evidence="7 8" key="1">
    <citation type="submission" date="2014-02" db="EMBL/GenBank/DDBJ databases">
        <title>Expanding our view of genomic diversity in Candidatus Accumulibacter clades.</title>
        <authorList>
            <person name="Skennerton C.T."/>
            <person name="Barr J.J."/>
            <person name="Slater F.R."/>
            <person name="Bond P.L."/>
            <person name="Tyson G.W."/>
        </authorList>
    </citation>
    <scope>NUCLEOTIDE SEQUENCE [LARGE SCALE GENOMIC DNA]</scope>
    <source>
        <strain evidence="8">BA-91</strain>
    </source>
</reference>